<evidence type="ECO:0000313" key="1">
    <source>
        <dbReference type="EMBL" id="EFG79769.1"/>
    </source>
</evidence>
<protein>
    <submittedName>
        <fullName evidence="1">Uncharacterized protein</fullName>
    </submittedName>
</protein>
<accession>D5P2C8</accession>
<keyword evidence="2" id="KW-1185">Reference proteome</keyword>
<dbReference type="Proteomes" id="UP000003653">
    <property type="component" value="Unassembled WGS sequence"/>
</dbReference>
<dbReference type="HOGENOM" id="CLU_2917707_0_0_11"/>
<gene>
    <name evidence="1" type="ORF">HMPREF0591_0314</name>
</gene>
<name>D5P2C8_9MYCO</name>
<evidence type="ECO:0000313" key="2">
    <source>
        <dbReference type="Proteomes" id="UP000003653"/>
    </source>
</evidence>
<reference evidence="1 2" key="1">
    <citation type="submission" date="2010-04" db="EMBL/GenBank/DDBJ databases">
        <authorList>
            <person name="Muzny D."/>
            <person name="Qin X."/>
            <person name="Deng J."/>
            <person name="Jiang H."/>
            <person name="Liu Y."/>
            <person name="Qu J."/>
            <person name="Song X.-Z."/>
            <person name="Zhang L."/>
            <person name="Thornton R."/>
            <person name="Coyle M."/>
            <person name="Francisco L."/>
            <person name="Jackson L."/>
            <person name="Javaid M."/>
            <person name="Korchina V."/>
            <person name="Kovar C."/>
            <person name="Mata R."/>
            <person name="Mathew T."/>
            <person name="Ngo R."/>
            <person name="Nguyen L."/>
            <person name="Nguyen N."/>
            <person name="Okwuonu G."/>
            <person name="Ongeri F."/>
            <person name="Pham C."/>
            <person name="Simmons D."/>
            <person name="Wilczek-Boney K."/>
            <person name="Hale W."/>
            <person name="Jakkamsetti A."/>
            <person name="Pham P."/>
            <person name="Ruth R."/>
            <person name="San Lucas F."/>
            <person name="Warren J."/>
            <person name="Zhang J."/>
            <person name="Zhao Z."/>
            <person name="Zhou C."/>
            <person name="Zhu D."/>
            <person name="Lee S."/>
            <person name="Bess C."/>
            <person name="Blankenburg K."/>
            <person name="Forbes L."/>
            <person name="Fu Q."/>
            <person name="Gubbala S."/>
            <person name="Hirani K."/>
            <person name="Jayaseelan J.C."/>
            <person name="Lara F."/>
            <person name="Munidasa M."/>
            <person name="Palculict T."/>
            <person name="Patil S."/>
            <person name="Pu L.-L."/>
            <person name="Saada N."/>
            <person name="Tang L."/>
            <person name="Weissenberger G."/>
            <person name="Zhu Y."/>
            <person name="Hemphill L."/>
            <person name="Shang Y."/>
            <person name="Youmans B."/>
            <person name="Ayvaz T."/>
            <person name="Ross M."/>
            <person name="Santibanez J."/>
            <person name="Aqrawi P."/>
            <person name="Gross S."/>
            <person name="Joshi V."/>
            <person name="Fowler G."/>
            <person name="Nazareth L."/>
            <person name="Reid J."/>
            <person name="Worley K."/>
            <person name="Petrosino J."/>
            <person name="Highlander S."/>
            <person name="Gibbs R."/>
        </authorList>
    </citation>
    <scope>NUCLEOTIDE SEQUENCE [LARGE SCALE GENOMIC DNA]</scope>
    <source>
        <strain evidence="1 2">ATCC BAA-614</strain>
    </source>
</reference>
<proteinExistence type="predicted"/>
<organism evidence="1 2">
    <name type="scientific">Mycobacterium parascrofulaceum ATCC BAA-614</name>
    <dbReference type="NCBI Taxonomy" id="525368"/>
    <lineage>
        <taxon>Bacteria</taxon>
        <taxon>Bacillati</taxon>
        <taxon>Actinomycetota</taxon>
        <taxon>Actinomycetes</taxon>
        <taxon>Mycobacteriales</taxon>
        <taxon>Mycobacteriaceae</taxon>
        <taxon>Mycobacterium</taxon>
        <taxon>Mycobacterium simiae complex</taxon>
    </lineage>
</organism>
<comment type="caution">
    <text evidence="1">The sequence shown here is derived from an EMBL/GenBank/DDBJ whole genome shotgun (WGS) entry which is preliminary data.</text>
</comment>
<dbReference type="AlphaFoldDB" id="D5P2C8"/>
<sequence>MPTGGVPFVMRYGAIAYAPSGAWGRSWRYPNQAAANGYTHQIADDALNRLGGGKIVNWVCN</sequence>
<dbReference type="EMBL" id="ADNV01000052">
    <property type="protein sequence ID" value="EFG79769.1"/>
    <property type="molecule type" value="Genomic_DNA"/>
</dbReference>